<dbReference type="AlphaFoldDB" id="A0A101I7X1"/>
<reference evidence="6" key="1">
    <citation type="journal article" date="2015" name="MBio">
        <title>Genome-Resolved Metagenomic Analysis Reveals Roles for Candidate Phyla and Other Microbial Community Members in Biogeochemical Transformations in Oil Reservoirs.</title>
        <authorList>
            <person name="Hu P."/>
            <person name="Tom L."/>
            <person name="Singh A."/>
            <person name="Thomas B.C."/>
            <person name="Baker B.J."/>
            <person name="Piceno Y.M."/>
            <person name="Andersen G.L."/>
            <person name="Banfield J.F."/>
        </authorList>
    </citation>
    <scope>NUCLEOTIDE SEQUENCE [LARGE SCALE GENOMIC DNA]</scope>
</reference>
<dbReference type="CDD" id="cd01276">
    <property type="entry name" value="PKCI_related"/>
    <property type="match status" value="1"/>
</dbReference>
<evidence type="ECO:0000256" key="2">
    <source>
        <dbReference type="PIRSR" id="PIRSR601310-3"/>
    </source>
</evidence>
<dbReference type="PANTHER" id="PTHR23089">
    <property type="entry name" value="HISTIDINE TRIAD HIT PROTEIN"/>
    <property type="match status" value="1"/>
</dbReference>
<dbReference type="SUPFAM" id="SSF54197">
    <property type="entry name" value="HIT-like"/>
    <property type="match status" value="1"/>
</dbReference>
<dbReference type="PROSITE" id="PS00892">
    <property type="entry name" value="HIT_1"/>
    <property type="match status" value="1"/>
</dbReference>
<evidence type="ECO:0000256" key="1">
    <source>
        <dbReference type="PIRSR" id="PIRSR601310-1"/>
    </source>
</evidence>
<dbReference type="PRINTS" id="PR00332">
    <property type="entry name" value="HISTRIAD"/>
</dbReference>
<dbReference type="InterPro" id="IPR001310">
    <property type="entry name" value="Histidine_triad_HIT"/>
</dbReference>
<dbReference type="Pfam" id="PF01230">
    <property type="entry name" value="HIT"/>
    <property type="match status" value="1"/>
</dbReference>
<name>A0A101I7X1_9BACT</name>
<proteinExistence type="predicted"/>
<feature type="active site" description="Tele-AMP-histidine intermediate" evidence="1">
    <location>
        <position position="102"/>
    </location>
</feature>
<evidence type="ECO:0000313" key="6">
    <source>
        <dbReference type="Proteomes" id="UP000055014"/>
    </source>
</evidence>
<gene>
    <name evidence="5" type="ORF">XE02_0755</name>
</gene>
<evidence type="ECO:0000259" key="4">
    <source>
        <dbReference type="PROSITE" id="PS51084"/>
    </source>
</evidence>
<evidence type="ECO:0000313" key="5">
    <source>
        <dbReference type="EMBL" id="KUK89983.1"/>
    </source>
</evidence>
<comment type="caution">
    <text evidence="5">The sequence shown here is derived from an EMBL/GenBank/DDBJ whole genome shotgun (WGS) entry which is preliminary data.</text>
</comment>
<dbReference type="InterPro" id="IPR011146">
    <property type="entry name" value="HIT-like"/>
</dbReference>
<dbReference type="InterPro" id="IPR036265">
    <property type="entry name" value="HIT-like_sf"/>
</dbReference>
<dbReference type="GO" id="GO:0003824">
    <property type="term" value="F:catalytic activity"/>
    <property type="evidence" value="ECO:0007669"/>
    <property type="project" value="InterPro"/>
</dbReference>
<dbReference type="Proteomes" id="UP000055014">
    <property type="component" value="Unassembled WGS sequence"/>
</dbReference>
<evidence type="ECO:0000256" key="3">
    <source>
        <dbReference type="PROSITE-ProRule" id="PRU00464"/>
    </source>
</evidence>
<feature type="short sequence motif" description="Histidine triad motif" evidence="2 3">
    <location>
        <begin position="100"/>
        <end position="104"/>
    </location>
</feature>
<dbReference type="InterPro" id="IPR019808">
    <property type="entry name" value="Histidine_triad_CS"/>
</dbReference>
<feature type="domain" description="HIT" evidence="4">
    <location>
        <begin position="7"/>
        <end position="115"/>
    </location>
</feature>
<sequence>MRSVDCIFCKIASGEIKSSFVGENDRFVAFDDINPVAPAHVLVIPREHVKSLEELTAFDDEVLKSLFDLVDEIVRSKGIKDSGFRLIVNQGSDSGQEVEHLHFHILGGRKLGRLG</sequence>
<dbReference type="PROSITE" id="PS51084">
    <property type="entry name" value="HIT_2"/>
    <property type="match status" value="1"/>
</dbReference>
<dbReference type="Gene3D" id="3.30.428.10">
    <property type="entry name" value="HIT-like"/>
    <property type="match status" value="1"/>
</dbReference>
<dbReference type="PATRIC" id="fig|1236046.5.peg.345"/>
<organism evidence="5 6">
    <name type="scientific">Mesotoga infera</name>
    <dbReference type="NCBI Taxonomy" id="1236046"/>
    <lineage>
        <taxon>Bacteria</taxon>
        <taxon>Thermotogati</taxon>
        <taxon>Thermotogota</taxon>
        <taxon>Thermotogae</taxon>
        <taxon>Kosmotogales</taxon>
        <taxon>Kosmotogaceae</taxon>
        <taxon>Mesotoga</taxon>
    </lineage>
</organism>
<protein>
    <recommendedName>
        <fullName evidence="4">HIT domain-containing protein</fullName>
    </recommendedName>
</protein>
<accession>A0A101I7X1</accession>
<dbReference type="EMBL" id="LGGW01000058">
    <property type="protein sequence ID" value="KUK89983.1"/>
    <property type="molecule type" value="Genomic_DNA"/>
</dbReference>